<evidence type="ECO:0000256" key="6">
    <source>
        <dbReference type="ARBA" id="ARBA00023136"/>
    </source>
</evidence>
<evidence type="ECO:0000313" key="8">
    <source>
        <dbReference type="EMBL" id="EYC19716.1"/>
    </source>
</evidence>
<evidence type="ECO:0000256" key="7">
    <source>
        <dbReference type="SAM" id="Phobius"/>
    </source>
</evidence>
<name>A0A016UXH5_9BILA</name>
<keyword evidence="3" id="KW-0256">Endoplasmic reticulum</keyword>
<protein>
    <submittedName>
        <fullName evidence="8">Uncharacterized protein</fullName>
    </submittedName>
</protein>
<dbReference type="OrthoDB" id="10003551at2759"/>
<gene>
    <name evidence="8" type="primary">Acey_s0023.g677</name>
    <name evidence="8" type="synonym">Acey-F13H10.8</name>
    <name evidence="8" type="ORF">Y032_0023g677</name>
</gene>
<comment type="caution">
    <text evidence="8">The sequence shown here is derived from an EMBL/GenBank/DDBJ whole genome shotgun (WGS) entry which is preliminary data.</text>
</comment>
<keyword evidence="6 7" id="KW-0472">Membrane</keyword>
<evidence type="ECO:0000256" key="2">
    <source>
        <dbReference type="ARBA" id="ARBA00022692"/>
    </source>
</evidence>
<dbReference type="Proteomes" id="UP000024635">
    <property type="component" value="Unassembled WGS sequence"/>
</dbReference>
<comment type="subcellular location">
    <subcellularLocation>
        <location evidence="1">Endoplasmic reticulum membrane</location>
        <topology evidence="1">Multi-pass membrane protein</topology>
    </subcellularLocation>
</comment>
<dbReference type="GO" id="GO:0006665">
    <property type="term" value="P:sphingolipid metabolic process"/>
    <property type="evidence" value="ECO:0007669"/>
    <property type="project" value="UniProtKB-KW"/>
</dbReference>
<proteinExistence type="predicted"/>
<dbReference type="InterPro" id="IPR024512">
    <property type="entry name" value="Ser_palmitoyltrfase_ssu-like"/>
</dbReference>
<evidence type="ECO:0000256" key="5">
    <source>
        <dbReference type="ARBA" id="ARBA00022989"/>
    </source>
</evidence>
<accession>A0A016UXH5</accession>
<feature type="transmembrane region" description="Helical" evidence="7">
    <location>
        <begin position="51"/>
        <end position="75"/>
    </location>
</feature>
<dbReference type="Pfam" id="PF11779">
    <property type="entry name" value="SPT_ssu-like"/>
    <property type="match status" value="1"/>
</dbReference>
<evidence type="ECO:0000256" key="3">
    <source>
        <dbReference type="ARBA" id="ARBA00022824"/>
    </source>
</evidence>
<evidence type="ECO:0000256" key="4">
    <source>
        <dbReference type="ARBA" id="ARBA00022919"/>
    </source>
</evidence>
<organism evidence="8 9">
    <name type="scientific">Ancylostoma ceylanicum</name>
    <dbReference type="NCBI Taxonomy" id="53326"/>
    <lineage>
        <taxon>Eukaryota</taxon>
        <taxon>Metazoa</taxon>
        <taxon>Ecdysozoa</taxon>
        <taxon>Nematoda</taxon>
        <taxon>Chromadorea</taxon>
        <taxon>Rhabditida</taxon>
        <taxon>Rhabditina</taxon>
        <taxon>Rhabditomorpha</taxon>
        <taxon>Strongyloidea</taxon>
        <taxon>Ancylostomatidae</taxon>
        <taxon>Ancylostomatinae</taxon>
        <taxon>Ancylostoma</taxon>
    </lineage>
</organism>
<evidence type="ECO:0000256" key="1">
    <source>
        <dbReference type="ARBA" id="ARBA00004477"/>
    </source>
</evidence>
<evidence type="ECO:0000313" key="9">
    <source>
        <dbReference type="Proteomes" id="UP000024635"/>
    </source>
</evidence>
<keyword evidence="5 7" id="KW-1133">Transmembrane helix</keyword>
<reference evidence="9" key="1">
    <citation type="journal article" date="2015" name="Nat. Genet.">
        <title>The genome and transcriptome of the zoonotic hookworm Ancylostoma ceylanicum identify infection-specific gene families.</title>
        <authorList>
            <person name="Schwarz E.M."/>
            <person name="Hu Y."/>
            <person name="Antoshechkin I."/>
            <person name="Miller M.M."/>
            <person name="Sternberg P.W."/>
            <person name="Aroian R.V."/>
        </authorList>
    </citation>
    <scope>NUCLEOTIDE SEQUENCE</scope>
    <source>
        <strain evidence="9">HY135</strain>
    </source>
</reference>
<keyword evidence="2 7" id="KW-0812">Transmembrane</keyword>
<dbReference type="EMBL" id="JARK01001359">
    <property type="protein sequence ID" value="EYC19716.1"/>
    <property type="molecule type" value="Genomic_DNA"/>
</dbReference>
<sequence length="76" mass="8543">MICSRTKATRIYQHHYSVSISGPTVNGLEWIYLQCCLVTGLYMLEPWERKLFTSIAVLSISVFVALTISTGRAVFA</sequence>
<keyword evidence="4" id="KW-0443">Lipid metabolism</keyword>
<dbReference type="STRING" id="53326.A0A016UXH5"/>
<dbReference type="AlphaFoldDB" id="A0A016UXH5"/>
<dbReference type="GO" id="GO:0005789">
    <property type="term" value="C:endoplasmic reticulum membrane"/>
    <property type="evidence" value="ECO:0007669"/>
    <property type="project" value="UniProtKB-SubCell"/>
</dbReference>
<keyword evidence="9" id="KW-1185">Reference proteome</keyword>
<keyword evidence="4" id="KW-0746">Sphingolipid metabolism</keyword>